<dbReference type="AlphaFoldDB" id="A0A2T4IWP2"/>
<dbReference type="EMBL" id="PZJX01000026">
    <property type="protein sequence ID" value="PTE10069.1"/>
    <property type="molecule type" value="Genomic_DNA"/>
</dbReference>
<proteinExistence type="predicted"/>
<dbReference type="Proteomes" id="UP000240259">
    <property type="component" value="Unassembled WGS sequence"/>
</dbReference>
<comment type="caution">
    <text evidence="1">The sequence shown here is derived from an EMBL/GenBank/DDBJ whole genome shotgun (WGS) entry which is preliminary data.</text>
</comment>
<sequence>MIKIVEKPIGRVSKTRRKLDSRQVVSAQGKRVKAGLVNPESASFSEDLLESFARSVARARRENKLMTGHGNGDDDKG</sequence>
<gene>
    <name evidence="1" type="ORF">C9427_13210</name>
</gene>
<evidence type="ECO:0000313" key="1">
    <source>
        <dbReference type="EMBL" id="PTE10069.1"/>
    </source>
</evidence>
<evidence type="ECO:0000313" key="2">
    <source>
        <dbReference type="Proteomes" id="UP000240259"/>
    </source>
</evidence>
<dbReference type="RefSeq" id="WP_107649600.1">
    <property type="nucleotide sequence ID" value="NZ_PZJX01000026.1"/>
</dbReference>
<accession>A0A2T4IWP2</accession>
<name>A0A2T4IWP2_9HYPH</name>
<reference evidence="1 2" key="1">
    <citation type="submission" date="2018-03" db="EMBL/GenBank/DDBJ databases">
        <title>Genome sequence of the symbiotic type strain Mesorhizobium helmanticense CSLC115NT isolated from Lotus corniculatus nodules.</title>
        <authorList>
            <person name="Sannazzaro A.I."/>
            <person name="Torres Tejerizo G.A."/>
            <person name="Dip D."/>
            <person name="Caballero M."/>
            <person name="Pistorio M."/>
            <person name="Estrella M.J."/>
        </authorList>
    </citation>
    <scope>NUCLEOTIDE SEQUENCE [LARGE SCALE GENOMIC DNA]</scope>
    <source>
        <strain evidence="1 2">CSLC115N</strain>
    </source>
</reference>
<protein>
    <submittedName>
        <fullName evidence="1">Uncharacterized protein</fullName>
    </submittedName>
</protein>
<organism evidence="1 2">
    <name type="scientific">Mesorhizobium helmanticense</name>
    <dbReference type="NCBI Taxonomy" id="1776423"/>
    <lineage>
        <taxon>Bacteria</taxon>
        <taxon>Pseudomonadati</taxon>
        <taxon>Pseudomonadota</taxon>
        <taxon>Alphaproteobacteria</taxon>
        <taxon>Hyphomicrobiales</taxon>
        <taxon>Phyllobacteriaceae</taxon>
        <taxon>Mesorhizobium</taxon>
    </lineage>
</organism>
<keyword evidence="2" id="KW-1185">Reference proteome</keyword>